<dbReference type="SUPFAM" id="SSF53067">
    <property type="entry name" value="Actin-like ATPase domain"/>
    <property type="match status" value="2"/>
</dbReference>
<keyword evidence="3 5" id="KW-0067">ATP-binding</keyword>
<dbReference type="Gene3D" id="2.60.34.10">
    <property type="entry name" value="Substrate Binding Domain Of DNAk, Chain A, domain 1"/>
    <property type="match status" value="1"/>
</dbReference>
<evidence type="ECO:0000256" key="5">
    <source>
        <dbReference type="RuleBase" id="RU003322"/>
    </source>
</evidence>
<dbReference type="FunFam" id="3.30.420.40:FF:000071">
    <property type="entry name" value="Molecular chaperone DnaK"/>
    <property type="match status" value="1"/>
</dbReference>
<dbReference type="InterPro" id="IPR013126">
    <property type="entry name" value="Hsp_70_fam"/>
</dbReference>
<evidence type="ECO:0000256" key="3">
    <source>
        <dbReference type="ARBA" id="ARBA00022840"/>
    </source>
</evidence>
<dbReference type="eggNOG" id="COG0443">
    <property type="taxonomic scope" value="Bacteria"/>
</dbReference>
<organism evidence="7 8">
    <name type="scientific">Desulfonatronospira thiodismutans ASO3-1</name>
    <dbReference type="NCBI Taxonomy" id="555779"/>
    <lineage>
        <taxon>Bacteria</taxon>
        <taxon>Pseudomonadati</taxon>
        <taxon>Thermodesulfobacteriota</taxon>
        <taxon>Desulfovibrionia</taxon>
        <taxon>Desulfovibrionales</taxon>
        <taxon>Desulfonatronovibrionaceae</taxon>
        <taxon>Desulfonatronospira</taxon>
    </lineage>
</organism>
<evidence type="ECO:0000256" key="6">
    <source>
        <dbReference type="SAM" id="MobiDB-lite"/>
    </source>
</evidence>
<keyword evidence="4" id="KW-0143">Chaperone</keyword>
<dbReference type="InterPro" id="IPR029047">
    <property type="entry name" value="HSP70_peptide-bd_sf"/>
</dbReference>
<dbReference type="GO" id="GO:0140662">
    <property type="term" value="F:ATP-dependent protein folding chaperone"/>
    <property type="evidence" value="ECO:0007669"/>
    <property type="project" value="InterPro"/>
</dbReference>
<keyword evidence="7" id="KW-0346">Stress response</keyword>
<evidence type="ECO:0000313" key="8">
    <source>
        <dbReference type="Proteomes" id="UP000005496"/>
    </source>
</evidence>
<accession>D6SMU6</accession>
<dbReference type="PROSITE" id="PS01036">
    <property type="entry name" value="HSP70_3"/>
    <property type="match status" value="1"/>
</dbReference>
<dbReference type="InterPro" id="IPR018181">
    <property type="entry name" value="Heat_shock_70_CS"/>
</dbReference>
<dbReference type="FunFam" id="3.90.640.10:FF:000003">
    <property type="entry name" value="Molecular chaperone DnaK"/>
    <property type="match status" value="1"/>
</dbReference>
<proteinExistence type="inferred from homology"/>
<dbReference type="AlphaFoldDB" id="D6SMU6"/>
<dbReference type="SUPFAM" id="SSF100920">
    <property type="entry name" value="Heat shock protein 70kD (HSP70), peptide-binding domain"/>
    <property type="match status" value="1"/>
</dbReference>
<dbReference type="Gene3D" id="3.30.420.40">
    <property type="match status" value="2"/>
</dbReference>
<dbReference type="PANTHER" id="PTHR19375">
    <property type="entry name" value="HEAT SHOCK PROTEIN 70KDA"/>
    <property type="match status" value="1"/>
</dbReference>
<reference evidence="7" key="1">
    <citation type="submission" date="2010-05" db="EMBL/GenBank/DDBJ databases">
        <title>The draft genome of Desulfonatronospira thiodismutans ASO3-1.</title>
        <authorList>
            <consortium name="US DOE Joint Genome Institute (JGI-PGF)"/>
            <person name="Lucas S."/>
            <person name="Copeland A."/>
            <person name="Lapidus A."/>
            <person name="Cheng J.-F."/>
            <person name="Bruce D."/>
            <person name="Goodwin L."/>
            <person name="Pitluck S."/>
            <person name="Chertkov O."/>
            <person name="Brettin T."/>
            <person name="Detter J.C."/>
            <person name="Han C."/>
            <person name="Land M.L."/>
            <person name="Hauser L."/>
            <person name="Kyrpides N."/>
            <person name="Mikhailova N."/>
            <person name="Muyzer G."/>
            <person name="Woyke T."/>
        </authorList>
    </citation>
    <scope>NUCLEOTIDE SEQUENCE [LARGE SCALE GENOMIC DNA]</scope>
    <source>
        <strain evidence="7">ASO3-1</strain>
    </source>
</reference>
<comment type="caution">
    <text evidence="7">The sequence shown here is derived from an EMBL/GenBank/DDBJ whole genome shotgun (WGS) entry which is preliminary data.</text>
</comment>
<dbReference type="PROSITE" id="PS00297">
    <property type="entry name" value="HSP70_1"/>
    <property type="match status" value="1"/>
</dbReference>
<dbReference type="EMBL" id="ACJN02000001">
    <property type="protein sequence ID" value="EFI36007.1"/>
    <property type="molecule type" value="Genomic_DNA"/>
</dbReference>
<sequence>MKTIFGIDLGTTNSCISRLSQGVPEVISINGSPLVPSVVSFDQGETIVGTRAKNREVLYPETTVSSVKRIMGTRQTIPVQDSEYTPENISTFILTYLKEQAREICQEEVENVVITVPAYFSDAQRRATQQAGEAAGLNVERIINEPTAASLFYNHVDTPGKQDRPESRVLVYDLGGGTFDVSVLRMGELSEVLASTGNTSLGGDDFDQAIVNLCLEQIMSTYGTDLRGHRPALARLKDAAEKAKIALSAHPFTFIEESLIPSPSSEDINLSLEITREEFESMISPYLETTRQEMQKALQEASLAAGDIDSVLLVGGSTRIPAVISLLEEYFGPSCLPPVDPDLSVAKGAAIQGGIISGSHIHQVLIDVNPHTLSTEVLEDPVSMKLKCVPIIPRNTQIPVTRSELFYTVFDSQPLVRVSVYQGESTQSGENTHIGSIDLQLSPAPSGTPINIEYSYDLNGIIRVRVEQKGYSVKREVDLDSSRQDQMFLKVDLDSDPDMDDQPDESPRGSQQTTNYILHKARGMLDELSGDASRNTLKSLIKDYEDALQGDDEDAVDEAEETLVDYMDELQEREE</sequence>
<dbReference type="PRINTS" id="PR00301">
    <property type="entry name" value="HEATSHOCK70"/>
</dbReference>
<comment type="similarity">
    <text evidence="1 5">Belongs to the heat shock protein 70 family.</text>
</comment>
<dbReference type="InterPro" id="IPR043129">
    <property type="entry name" value="ATPase_NBD"/>
</dbReference>
<evidence type="ECO:0000256" key="1">
    <source>
        <dbReference type="ARBA" id="ARBA00007381"/>
    </source>
</evidence>
<protein>
    <submittedName>
        <fullName evidence="7">Heat shock protein 70</fullName>
    </submittedName>
</protein>
<dbReference type="GO" id="GO:0005524">
    <property type="term" value="F:ATP binding"/>
    <property type="evidence" value="ECO:0007669"/>
    <property type="project" value="UniProtKB-KW"/>
</dbReference>
<dbReference type="Gene3D" id="3.90.640.10">
    <property type="entry name" value="Actin, Chain A, domain 4"/>
    <property type="match status" value="1"/>
</dbReference>
<evidence type="ECO:0000313" key="7">
    <source>
        <dbReference type="EMBL" id="EFI36007.1"/>
    </source>
</evidence>
<dbReference type="PROSITE" id="PS00329">
    <property type="entry name" value="HSP70_2"/>
    <property type="match status" value="1"/>
</dbReference>
<feature type="compositionally biased region" description="Acidic residues" evidence="6">
    <location>
        <begin position="494"/>
        <end position="504"/>
    </location>
</feature>
<dbReference type="Proteomes" id="UP000005496">
    <property type="component" value="Unassembled WGS sequence"/>
</dbReference>
<name>D6SMU6_9BACT</name>
<keyword evidence="2 5" id="KW-0547">Nucleotide-binding</keyword>
<evidence type="ECO:0000256" key="2">
    <source>
        <dbReference type="ARBA" id="ARBA00022741"/>
    </source>
</evidence>
<dbReference type="OrthoDB" id="9766019at2"/>
<gene>
    <name evidence="7" type="ORF">Dthio_PD3449</name>
</gene>
<keyword evidence="8" id="KW-1185">Reference proteome</keyword>
<evidence type="ECO:0000256" key="4">
    <source>
        <dbReference type="ARBA" id="ARBA00023186"/>
    </source>
</evidence>
<dbReference type="Pfam" id="PF00012">
    <property type="entry name" value="HSP70"/>
    <property type="match status" value="1"/>
</dbReference>
<dbReference type="RefSeq" id="WP_008869135.1">
    <property type="nucleotide sequence ID" value="NZ_ACJN02000001.1"/>
</dbReference>
<feature type="region of interest" description="Disordered" evidence="6">
    <location>
        <begin position="492"/>
        <end position="514"/>
    </location>
</feature>